<gene>
    <name evidence="1" type="ORF">CBI38_21530</name>
</gene>
<dbReference type="EMBL" id="CP021354">
    <property type="protein sequence ID" value="AWK73755.1"/>
    <property type="molecule type" value="Genomic_DNA"/>
</dbReference>
<dbReference type="AlphaFoldDB" id="A0A2S2BYN6"/>
<organism evidence="1 2">
    <name type="scientific">Rhodococcus oxybenzonivorans</name>
    <dbReference type="NCBI Taxonomy" id="1990687"/>
    <lineage>
        <taxon>Bacteria</taxon>
        <taxon>Bacillati</taxon>
        <taxon>Actinomycetota</taxon>
        <taxon>Actinomycetes</taxon>
        <taxon>Mycobacteriales</taxon>
        <taxon>Nocardiaceae</taxon>
        <taxon>Rhodococcus</taxon>
    </lineage>
</organism>
<accession>A0A2S2BYN6</accession>
<evidence type="ECO:0000313" key="1">
    <source>
        <dbReference type="EMBL" id="AWK73755.1"/>
    </source>
</evidence>
<reference evidence="1 2" key="1">
    <citation type="submission" date="2017-05" db="EMBL/GenBank/DDBJ databases">
        <title>Isolation of Rhodococcus sp. S2-17 biodegrading of BP-3.</title>
        <authorList>
            <person name="Lee Y."/>
            <person name="Kim K.H."/>
            <person name="Chun B.H."/>
            <person name="Jung H.S."/>
            <person name="Jeon C.O."/>
        </authorList>
    </citation>
    <scope>NUCLEOTIDE SEQUENCE [LARGE SCALE GENOMIC DNA]</scope>
    <source>
        <strain evidence="1 2">S2-17</strain>
    </source>
</reference>
<dbReference type="RefSeq" id="WP_109332063.1">
    <property type="nucleotide sequence ID" value="NZ_CP021354.1"/>
</dbReference>
<dbReference type="Proteomes" id="UP000245711">
    <property type="component" value="Chromosome"/>
</dbReference>
<dbReference type="KEGG" id="roz:CBI38_21530"/>
<proteinExistence type="predicted"/>
<evidence type="ECO:0000313" key="2">
    <source>
        <dbReference type="Proteomes" id="UP000245711"/>
    </source>
</evidence>
<keyword evidence="2" id="KW-1185">Reference proteome</keyword>
<protein>
    <submittedName>
        <fullName evidence="1">Uncharacterized protein</fullName>
    </submittedName>
</protein>
<sequence>MPHLNTAQVLADFLGTRGGRSALNGGYAAALPEIPGSGVGAKDIASPEADDLALTRLISTPQRWTNLFQS</sequence>
<name>A0A2S2BYN6_9NOCA</name>